<dbReference type="EMBL" id="AP019860">
    <property type="protein sequence ID" value="BBM83446.1"/>
    <property type="molecule type" value="Genomic_DNA"/>
</dbReference>
<gene>
    <name evidence="2" type="ORF">UABAM_01798</name>
</gene>
<keyword evidence="1" id="KW-0812">Transmembrane</keyword>
<evidence type="ECO:0000313" key="2">
    <source>
        <dbReference type="EMBL" id="BBM83446.1"/>
    </source>
</evidence>
<feature type="transmembrane region" description="Helical" evidence="1">
    <location>
        <begin position="12"/>
        <end position="29"/>
    </location>
</feature>
<protein>
    <submittedName>
        <fullName evidence="2">Uncharacterized protein</fullName>
    </submittedName>
</protein>
<dbReference type="AlphaFoldDB" id="A0A5S9IL44"/>
<keyword evidence="3" id="KW-1185">Reference proteome</keyword>
<keyword evidence="1" id="KW-1133">Transmembrane helix</keyword>
<dbReference type="RefSeq" id="WP_151967645.1">
    <property type="nucleotide sequence ID" value="NZ_AP019860.1"/>
</dbReference>
<proteinExistence type="predicted"/>
<dbReference type="Proteomes" id="UP000326354">
    <property type="component" value="Chromosome"/>
</dbReference>
<keyword evidence="1" id="KW-0472">Membrane</keyword>
<evidence type="ECO:0000313" key="3">
    <source>
        <dbReference type="Proteomes" id="UP000326354"/>
    </source>
</evidence>
<organism evidence="2 3">
    <name type="scientific">Uabimicrobium amorphum</name>
    <dbReference type="NCBI Taxonomy" id="2596890"/>
    <lineage>
        <taxon>Bacteria</taxon>
        <taxon>Pseudomonadati</taxon>
        <taxon>Planctomycetota</taxon>
        <taxon>Candidatus Uabimicrobiia</taxon>
        <taxon>Candidatus Uabimicrobiales</taxon>
        <taxon>Candidatus Uabimicrobiaceae</taxon>
        <taxon>Candidatus Uabimicrobium</taxon>
    </lineage>
</organism>
<accession>A0A5S9IL44</accession>
<reference evidence="2 3" key="1">
    <citation type="submission" date="2019-08" db="EMBL/GenBank/DDBJ databases">
        <title>Complete genome sequence of Candidatus Uab amorphum.</title>
        <authorList>
            <person name="Shiratori T."/>
            <person name="Suzuki S."/>
            <person name="Kakizawa Y."/>
            <person name="Ishida K."/>
        </authorList>
    </citation>
    <scope>NUCLEOTIDE SEQUENCE [LARGE SCALE GENOMIC DNA]</scope>
    <source>
        <strain evidence="2 3">SRT547</strain>
    </source>
</reference>
<sequence length="196" mass="22259">MSLDLHQVISGYMEVAVGVAIAVAILVLTRRHEKRNMRSRRLLDIHSGVSKSYHLICDARWICRPRPTNVEAYYKLLIAIGEQRGVFIDALNELKSASLLSTDDLSVANDTLCSIDKYLLELLEESTHFDAKSGIPIPKDGELQHLFTDEGKFPLYRDFVSVWSTLAKSEKGCMANDRFRVPYKKLAALLEKYLQE</sequence>
<evidence type="ECO:0000256" key="1">
    <source>
        <dbReference type="SAM" id="Phobius"/>
    </source>
</evidence>
<name>A0A5S9IL44_UABAM</name>
<dbReference type="KEGG" id="uam:UABAM_01798"/>